<accession>A0A926NIP6</accession>
<dbReference type="PANTHER" id="PTHR43084">
    <property type="entry name" value="PERSULFIDE DIOXYGENASE ETHE1"/>
    <property type="match status" value="1"/>
</dbReference>
<dbReference type="Pfam" id="PF00753">
    <property type="entry name" value="Lactamase_B"/>
    <property type="match status" value="1"/>
</dbReference>
<dbReference type="FunFam" id="3.60.15.10:FF:000030">
    <property type="entry name" value="Metallo-beta-lactamase family protein"/>
    <property type="match status" value="1"/>
</dbReference>
<dbReference type="Gene3D" id="3.40.250.10">
    <property type="entry name" value="Rhodanese-like domain"/>
    <property type="match status" value="2"/>
</dbReference>
<dbReference type="SUPFAM" id="SSF56281">
    <property type="entry name" value="Metallo-hydrolase/oxidoreductase"/>
    <property type="match status" value="1"/>
</dbReference>
<protein>
    <submittedName>
        <fullName evidence="3">MBL fold metallo-hydrolase</fullName>
    </submittedName>
</protein>
<dbReference type="SMART" id="SM00849">
    <property type="entry name" value="Lactamase_B"/>
    <property type="match status" value="1"/>
</dbReference>
<reference evidence="3" key="1">
    <citation type="submission" date="2020-09" db="EMBL/GenBank/DDBJ databases">
        <title>A novel bacterium of genus Bacillus, isolated from South China Sea.</title>
        <authorList>
            <person name="Huang H."/>
            <person name="Mo K."/>
            <person name="Hu Y."/>
        </authorList>
    </citation>
    <scope>NUCLEOTIDE SEQUENCE</scope>
    <source>
        <strain evidence="3">IB182487</strain>
    </source>
</reference>
<dbReference type="Gene3D" id="3.60.15.10">
    <property type="entry name" value="Ribonuclease Z/Hydroxyacylglutathione hydrolase-like"/>
    <property type="match status" value="1"/>
</dbReference>
<dbReference type="PANTHER" id="PTHR43084:SF1">
    <property type="entry name" value="PERSULFIDE DIOXYGENASE ETHE1, MITOCHONDRIAL"/>
    <property type="match status" value="1"/>
</dbReference>
<dbReference type="InterPro" id="IPR051682">
    <property type="entry name" value="Mito_Persulfide_Diox"/>
</dbReference>
<evidence type="ECO:0000313" key="3">
    <source>
        <dbReference type="EMBL" id="MBD1381790.1"/>
    </source>
</evidence>
<dbReference type="AlphaFoldDB" id="A0A926NIP6"/>
<dbReference type="RefSeq" id="WP_191159391.1">
    <property type="nucleotide sequence ID" value="NZ_JACXAI010000022.1"/>
</dbReference>
<dbReference type="CDD" id="cd07724">
    <property type="entry name" value="POD-like_MBL-fold"/>
    <property type="match status" value="1"/>
</dbReference>
<dbReference type="GO" id="GO:0046872">
    <property type="term" value="F:metal ion binding"/>
    <property type="evidence" value="ECO:0007669"/>
    <property type="project" value="UniProtKB-KW"/>
</dbReference>
<dbReference type="EMBL" id="JACXAI010000022">
    <property type="protein sequence ID" value="MBD1381790.1"/>
    <property type="molecule type" value="Genomic_DNA"/>
</dbReference>
<dbReference type="InterPro" id="IPR044528">
    <property type="entry name" value="POD-like_MBL-fold"/>
</dbReference>
<dbReference type="Proteomes" id="UP000626844">
    <property type="component" value="Unassembled WGS sequence"/>
</dbReference>
<comment type="caution">
    <text evidence="3">The sequence shown here is derived from an EMBL/GenBank/DDBJ whole genome shotgun (WGS) entry which is preliminary data.</text>
</comment>
<sequence length="476" mass="53080">MLLRYFYNEKLAHASYLVGCQKTGEAIIVDPARDLEPYFEVAKKEGMQIKAAVETHIHADYVSGARELGEVHQAKLYLSGEGGEEWGYQYVERIEHELLFNGDQFNIGYLIFEVMHTPGHTPESISLLLTDRGGNADLPMGIFSGDFVFVGDIGRPDLLESALGQEGSTLANAKAMFNSLATFKQLPDYLQVWPAHGAGSACGKALGAVPSSTVGYEKAFNWALSITDEDAFCKELLADQPEPPTYFKVMKEVNRKGPALLKDLKKPQEIKSAQKMIELLNQNLQIIDTRQSSEFQKKHIEHTINIPYYKSFPNWAGWLVDYERPLYLICDTSELENILHALNSVGIDQIAGYMDSQVVHSSDLFVLESYEDVTPSDIRVKVEKGEVHVLDVRQVSELKEGFIPHSQLIMLGTLAERLDELPTDKPILTQCRTGIRSNIAASILQANGIKNVLNLNGGIVHWQKEGLSTLKNKQNA</sequence>
<proteinExistence type="predicted"/>
<feature type="domain" description="Rhodanese" evidence="2">
    <location>
        <begin position="383"/>
        <end position="471"/>
    </location>
</feature>
<feature type="domain" description="Rhodanese" evidence="2">
    <location>
        <begin position="280"/>
        <end position="333"/>
    </location>
</feature>
<dbReference type="GO" id="GO:0006749">
    <property type="term" value="P:glutathione metabolic process"/>
    <property type="evidence" value="ECO:0007669"/>
    <property type="project" value="InterPro"/>
</dbReference>
<organism evidence="3 4">
    <name type="scientific">Metabacillus arenae</name>
    <dbReference type="NCBI Taxonomy" id="2771434"/>
    <lineage>
        <taxon>Bacteria</taxon>
        <taxon>Bacillati</taxon>
        <taxon>Bacillota</taxon>
        <taxon>Bacilli</taxon>
        <taxon>Bacillales</taxon>
        <taxon>Bacillaceae</taxon>
        <taxon>Metabacillus</taxon>
    </lineage>
</organism>
<keyword evidence="1" id="KW-0479">Metal-binding</keyword>
<dbReference type="InterPro" id="IPR036866">
    <property type="entry name" value="RibonucZ/Hydroxyglut_hydro"/>
</dbReference>
<evidence type="ECO:0000313" key="4">
    <source>
        <dbReference type="Proteomes" id="UP000626844"/>
    </source>
</evidence>
<evidence type="ECO:0000259" key="2">
    <source>
        <dbReference type="PROSITE" id="PS50206"/>
    </source>
</evidence>
<dbReference type="GO" id="GO:0050313">
    <property type="term" value="F:sulfur dioxygenase activity"/>
    <property type="evidence" value="ECO:0007669"/>
    <property type="project" value="InterPro"/>
</dbReference>
<dbReference type="Pfam" id="PF00581">
    <property type="entry name" value="Rhodanese"/>
    <property type="match status" value="2"/>
</dbReference>
<keyword evidence="4" id="KW-1185">Reference proteome</keyword>
<dbReference type="PROSITE" id="PS50206">
    <property type="entry name" value="RHODANESE_3"/>
    <property type="match status" value="2"/>
</dbReference>
<name>A0A926NIP6_9BACI</name>
<dbReference type="InterPro" id="IPR036873">
    <property type="entry name" value="Rhodanese-like_dom_sf"/>
</dbReference>
<dbReference type="SUPFAM" id="SSF52821">
    <property type="entry name" value="Rhodanese/Cell cycle control phosphatase"/>
    <property type="match status" value="2"/>
</dbReference>
<evidence type="ECO:0000256" key="1">
    <source>
        <dbReference type="ARBA" id="ARBA00022723"/>
    </source>
</evidence>
<dbReference type="InterPro" id="IPR001763">
    <property type="entry name" value="Rhodanese-like_dom"/>
</dbReference>
<dbReference type="CDD" id="cd00158">
    <property type="entry name" value="RHOD"/>
    <property type="match status" value="1"/>
</dbReference>
<dbReference type="GO" id="GO:0070813">
    <property type="term" value="P:hydrogen sulfide metabolic process"/>
    <property type="evidence" value="ECO:0007669"/>
    <property type="project" value="TreeGrafter"/>
</dbReference>
<dbReference type="InterPro" id="IPR001279">
    <property type="entry name" value="Metallo-B-lactamas"/>
</dbReference>
<gene>
    <name evidence="3" type="ORF">IC621_16275</name>
</gene>
<dbReference type="SMART" id="SM00450">
    <property type="entry name" value="RHOD"/>
    <property type="match status" value="2"/>
</dbReference>